<keyword evidence="4" id="KW-0479">Metal-binding</keyword>
<evidence type="ECO:0000256" key="5">
    <source>
        <dbReference type="ARBA" id="ARBA00022801"/>
    </source>
</evidence>
<dbReference type="STRING" id="188477.A0A3S0Z3I8"/>
<dbReference type="InterPro" id="IPR011324">
    <property type="entry name" value="Cytotoxic_necrot_fac-like_cat"/>
</dbReference>
<evidence type="ECO:0000256" key="7">
    <source>
        <dbReference type="ARBA" id="ARBA00047989"/>
    </source>
</evidence>
<keyword evidence="3" id="KW-0808">Transferase</keyword>
<accession>A0A3S0Z3I8</accession>
<comment type="catalytic activity">
    <reaction evidence="7">
        <text>adenosine + H2O + H(+) = inosine + NH4(+)</text>
        <dbReference type="Rhea" id="RHEA:24408"/>
        <dbReference type="ChEBI" id="CHEBI:15377"/>
        <dbReference type="ChEBI" id="CHEBI:15378"/>
        <dbReference type="ChEBI" id="CHEBI:16335"/>
        <dbReference type="ChEBI" id="CHEBI:17596"/>
        <dbReference type="ChEBI" id="CHEBI:28938"/>
        <dbReference type="EC" id="3.5.4.4"/>
    </reaction>
    <physiologicalReaction direction="left-to-right" evidence="7">
        <dbReference type="Rhea" id="RHEA:24409"/>
    </physiologicalReaction>
</comment>
<comment type="similarity">
    <text evidence="2">Belongs to the purine nucleoside phosphorylase YfiH/LACC1 family.</text>
</comment>
<dbReference type="EMBL" id="RQTK01001524">
    <property type="protein sequence ID" value="RUS69969.1"/>
    <property type="molecule type" value="Genomic_DNA"/>
</dbReference>
<evidence type="ECO:0000313" key="11">
    <source>
        <dbReference type="Proteomes" id="UP000271974"/>
    </source>
</evidence>
<dbReference type="PANTHER" id="PTHR30616">
    <property type="entry name" value="UNCHARACTERIZED PROTEIN YFIH"/>
    <property type="match status" value="1"/>
</dbReference>
<organism evidence="10 11">
    <name type="scientific">Elysia chlorotica</name>
    <name type="common">Eastern emerald elysia</name>
    <name type="synonym">Sea slug</name>
    <dbReference type="NCBI Taxonomy" id="188477"/>
    <lineage>
        <taxon>Eukaryota</taxon>
        <taxon>Metazoa</taxon>
        <taxon>Spiralia</taxon>
        <taxon>Lophotrochozoa</taxon>
        <taxon>Mollusca</taxon>
        <taxon>Gastropoda</taxon>
        <taxon>Heterobranchia</taxon>
        <taxon>Euthyneura</taxon>
        <taxon>Panpulmonata</taxon>
        <taxon>Sacoglossa</taxon>
        <taxon>Placobranchoidea</taxon>
        <taxon>Plakobranchidae</taxon>
        <taxon>Elysia</taxon>
    </lineage>
</organism>
<proteinExistence type="inferred from homology"/>
<evidence type="ECO:0000256" key="1">
    <source>
        <dbReference type="ARBA" id="ARBA00000553"/>
    </source>
</evidence>
<evidence type="ECO:0000256" key="4">
    <source>
        <dbReference type="ARBA" id="ARBA00022723"/>
    </source>
</evidence>
<evidence type="ECO:0000256" key="3">
    <source>
        <dbReference type="ARBA" id="ARBA00022679"/>
    </source>
</evidence>
<comment type="caution">
    <text evidence="10">The sequence shown here is derived from an EMBL/GenBank/DDBJ whole genome shotgun (WGS) entry which is preliminary data.</text>
</comment>
<dbReference type="Gene3D" id="3.60.140.10">
    <property type="entry name" value="CNF1/YfiH-like putative cysteine hydrolases"/>
    <property type="match status" value="1"/>
</dbReference>
<evidence type="ECO:0008006" key="12">
    <source>
        <dbReference type="Google" id="ProtNLM"/>
    </source>
</evidence>
<dbReference type="Proteomes" id="UP000271974">
    <property type="component" value="Unassembled WGS sequence"/>
</dbReference>
<keyword evidence="5" id="KW-0378">Hydrolase</keyword>
<reference evidence="10 11" key="1">
    <citation type="submission" date="2019-01" db="EMBL/GenBank/DDBJ databases">
        <title>A draft genome assembly of the solar-powered sea slug Elysia chlorotica.</title>
        <authorList>
            <person name="Cai H."/>
            <person name="Li Q."/>
            <person name="Fang X."/>
            <person name="Li J."/>
            <person name="Curtis N.E."/>
            <person name="Altenburger A."/>
            <person name="Shibata T."/>
            <person name="Feng M."/>
            <person name="Maeda T."/>
            <person name="Schwartz J.A."/>
            <person name="Shigenobu S."/>
            <person name="Lundholm N."/>
            <person name="Nishiyama T."/>
            <person name="Yang H."/>
            <person name="Hasebe M."/>
            <person name="Li S."/>
            <person name="Pierce S.K."/>
            <person name="Wang J."/>
        </authorList>
    </citation>
    <scope>NUCLEOTIDE SEQUENCE [LARGE SCALE GENOMIC DNA]</scope>
    <source>
        <strain evidence="10">EC2010</strain>
        <tissue evidence="10">Whole organism of an adult</tissue>
    </source>
</reference>
<evidence type="ECO:0000256" key="6">
    <source>
        <dbReference type="ARBA" id="ARBA00022833"/>
    </source>
</evidence>
<comment type="catalytic activity">
    <reaction evidence="1">
        <text>inosine + phosphate = alpha-D-ribose 1-phosphate + hypoxanthine</text>
        <dbReference type="Rhea" id="RHEA:27646"/>
        <dbReference type="ChEBI" id="CHEBI:17368"/>
        <dbReference type="ChEBI" id="CHEBI:17596"/>
        <dbReference type="ChEBI" id="CHEBI:43474"/>
        <dbReference type="ChEBI" id="CHEBI:57720"/>
        <dbReference type="EC" id="2.4.2.1"/>
    </reaction>
    <physiologicalReaction direction="left-to-right" evidence="1">
        <dbReference type="Rhea" id="RHEA:27647"/>
    </physiologicalReaction>
</comment>
<gene>
    <name evidence="10" type="ORF">EGW08_022265</name>
</gene>
<name>A0A3S0Z3I8_ELYCH</name>
<keyword evidence="11" id="KW-1185">Reference proteome</keyword>
<dbReference type="AlphaFoldDB" id="A0A3S0Z3I8"/>
<dbReference type="SUPFAM" id="SSF64438">
    <property type="entry name" value="CNF1/YfiH-like putative cysteine hydrolases"/>
    <property type="match status" value="1"/>
</dbReference>
<dbReference type="OrthoDB" id="10055554at2759"/>
<comment type="catalytic activity">
    <reaction evidence="9">
        <text>S-methyl-5'-thioadenosine + phosphate = 5-(methylsulfanyl)-alpha-D-ribose 1-phosphate + adenine</text>
        <dbReference type="Rhea" id="RHEA:11852"/>
        <dbReference type="ChEBI" id="CHEBI:16708"/>
        <dbReference type="ChEBI" id="CHEBI:17509"/>
        <dbReference type="ChEBI" id="CHEBI:43474"/>
        <dbReference type="ChEBI" id="CHEBI:58533"/>
        <dbReference type="EC" id="2.4.2.28"/>
    </reaction>
    <physiologicalReaction direction="left-to-right" evidence="9">
        <dbReference type="Rhea" id="RHEA:11853"/>
    </physiologicalReaction>
</comment>
<dbReference type="GO" id="GO:0017061">
    <property type="term" value="F:S-methyl-5-thioadenosine phosphorylase activity"/>
    <property type="evidence" value="ECO:0007669"/>
    <property type="project" value="UniProtKB-EC"/>
</dbReference>
<dbReference type="PANTHER" id="PTHR30616:SF2">
    <property type="entry name" value="PURINE NUCLEOSIDE PHOSPHORYLASE LACC1"/>
    <property type="match status" value="1"/>
</dbReference>
<dbReference type="GO" id="GO:0016787">
    <property type="term" value="F:hydrolase activity"/>
    <property type="evidence" value="ECO:0007669"/>
    <property type="project" value="UniProtKB-KW"/>
</dbReference>
<comment type="catalytic activity">
    <reaction evidence="8">
        <text>adenosine + phosphate = alpha-D-ribose 1-phosphate + adenine</text>
        <dbReference type="Rhea" id="RHEA:27642"/>
        <dbReference type="ChEBI" id="CHEBI:16335"/>
        <dbReference type="ChEBI" id="CHEBI:16708"/>
        <dbReference type="ChEBI" id="CHEBI:43474"/>
        <dbReference type="ChEBI" id="CHEBI:57720"/>
        <dbReference type="EC" id="2.4.2.1"/>
    </reaction>
    <physiologicalReaction direction="left-to-right" evidence="8">
        <dbReference type="Rhea" id="RHEA:27643"/>
    </physiologicalReaction>
</comment>
<evidence type="ECO:0000256" key="9">
    <source>
        <dbReference type="ARBA" id="ARBA00049893"/>
    </source>
</evidence>
<evidence type="ECO:0000313" key="10">
    <source>
        <dbReference type="EMBL" id="RUS69969.1"/>
    </source>
</evidence>
<dbReference type="GO" id="GO:0005507">
    <property type="term" value="F:copper ion binding"/>
    <property type="evidence" value="ECO:0007669"/>
    <property type="project" value="TreeGrafter"/>
</dbReference>
<keyword evidence="6" id="KW-0862">Zinc</keyword>
<evidence type="ECO:0000256" key="8">
    <source>
        <dbReference type="ARBA" id="ARBA00048968"/>
    </source>
</evidence>
<dbReference type="InterPro" id="IPR038371">
    <property type="entry name" value="Cu_polyphenol_OxRdtase_sf"/>
</dbReference>
<dbReference type="InterPro" id="IPR003730">
    <property type="entry name" value="Cu_polyphenol_OxRdtase"/>
</dbReference>
<evidence type="ECO:0000256" key="2">
    <source>
        <dbReference type="ARBA" id="ARBA00007353"/>
    </source>
</evidence>
<dbReference type="Pfam" id="PF02578">
    <property type="entry name" value="Cu-oxidase_4"/>
    <property type="match status" value="1"/>
</dbReference>
<sequence length="458" mass="50711">MERRGTGIIVDLATDRSSSAVSQIIAGLHDRIPLSALTTPWTKERHEEELQGNYSQSLETSLNHRNQNDQLFRTVDLLDQSKHLGPHHHPYQVILLSNVEVTPLPISCSNTIVSEDYIDLLFKAKTQLDERPGPGCEVQVLTSLVMKKFWEEVCLHLFSPLTPWCVWGVPVEDQAPSVRQPVAPGCIEHSVRDYLRTVGDPGLVNIWRSEVIPNHQFNAGFHDRHGGVSQFGAVASMNMVYSIYKPDSLLVVEENRRRLAQAAGFDPASMYVTKAEHAKTIWVVGTDQPLKFDGLVTDQAGLTLCAAGADCCVILLADTRTGAVGAVHAGWRGTVQMAVQALLATMSRQFGSRPTNIRATIGPSICANHFLLLPEEAKPLTDLDPTLTWPSQKHPHLVHVELVRANVVQLIKAGVPEKYIDTSNAHCTLENERFFSYKRDGKPFGNQVGFISCRSKHS</sequence>
<protein>
    <recommendedName>
        <fullName evidence="12">Purine nucleoside phosphorylase</fullName>
    </recommendedName>
</protein>
<dbReference type="CDD" id="cd16833">
    <property type="entry name" value="YfiH"/>
    <property type="match status" value="1"/>
</dbReference>